<gene>
    <name evidence="2" type="ORF">HK415_21295</name>
</gene>
<dbReference type="Proteomes" id="UP000552954">
    <property type="component" value="Unassembled WGS sequence"/>
</dbReference>
<protein>
    <recommendedName>
        <fullName evidence="4">Chemotaxis protein</fullName>
    </recommendedName>
</protein>
<keyword evidence="3" id="KW-1185">Reference proteome</keyword>
<organism evidence="2 3">
    <name type="scientific">Ramlibacter montanisoli</name>
    <dbReference type="NCBI Taxonomy" id="2732512"/>
    <lineage>
        <taxon>Bacteria</taxon>
        <taxon>Pseudomonadati</taxon>
        <taxon>Pseudomonadota</taxon>
        <taxon>Betaproteobacteria</taxon>
        <taxon>Burkholderiales</taxon>
        <taxon>Comamonadaceae</taxon>
        <taxon>Ramlibacter</taxon>
    </lineage>
</organism>
<evidence type="ECO:0000313" key="3">
    <source>
        <dbReference type="Proteomes" id="UP000552954"/>
    </source>
</evidence>
<sequence length="114" mass="11673">MAYSSILGADQAPSHPSGREAELLGPSDNSDSGSDTIGTEEADADSTDAGGTGDRGVVAGPDAREGADIMPDRIVNMADDEGLAQTELEDLDMTDLDSDTVQAQADGDASDEER</sequence>
<feature type="region of interest" description="Disordered" evidence="1">
    <location>
        <begin position="1"/>
        <end position="114"/>
    </location>
</feature>
<feature type="compositionally biased region" description="Basic and acidic residues" evidence="1">
    <location>
        <begin position="62"/>
        <end position="71"/>
    </location>
</feature>
<evidence type="ECO:0008006" key="4">
    <source>
        <dbReference type="Google" id="ProtNLM"/>
    </source>
</evidence>
<reference evidence="2 3" key="2">
    <citation type="submission" date="2020-06" db="EMBL/GenBank/DDBJ databases">
        <title>Ramlibacter rhizophilus sp. nov., isolated from rhizosphere soil of national flower Mugunghwa from South Korea.</title>
        <authorList>
            <person name="Zheng-Fei Y."/>
            <person name="Huan T."/>
        </authorList>
    </citation>
    <scope>NUCLEOTIDE SEQUENCE [LARGE SCALE GENOMIC DNA]</scope>
    <source>
        <strain evidence="2 3">B156</strain>
    </source>
</reference>
<feature type="compositionally biased region" description="Acidic residues" evidence="1">
    <location>
        <begin position="78"/>
        <end position="98"/>
    </location>
</feature>
<accession>A0A849KMP0</accession>
<reference evidence="2 3" key="1">
    <citation type="submission" date="2020-05" db="EMBL/GenBank/DDBJ databases">
        <authorList>
            <person name="Khan S.A."/>
            <person name="Jeon C.O."/>
            <person name="Chun B.H."/>
        </authorList>
    </citation>
    <scope>NUCLEOTIDE SEQUENCE [LARGE SCALE GENOMIC DNA]</scope>
    <source>
        <strain evidence="2 3">B156</strain>
    </source>
</reference>
<evidence type="ECO:0000313" key="2">
    <source>
        <dbReference type="EMBL" id="NNU45153.1"/>
    </source>
</evidence>
<evidence type="ECO:0000256" key="1">
    <source>
        <dbReference type="SAM" id="MobiDB-lite"/>
    </source>
</evidence>
<dbReference type="EMBL" id="JABFCS010000001">
    <property type="protein sequence ID" value="NNU45153.1"/>
    <property type="molecule type" value="Genomic_DNA"/>
</dbReference>
<feature type="compositionally biased region" description="Polar residues" evidence="1">
    <location>
        <begin position="27"/>
        <end position="37"/>
    </location>
</feature>
<dbReference type="AlphaFoldDB" id="A0A849KMP0"/>
<comment type="caution">
    <text evidence="2">The sequence shown here is derived from an EMBL/GenBank/DDBJ whole genome shotgun (WGS) entry which is preliminary data.</text>
</comment>
<name>A0A849KMP0_9BURK</name>
<dbReference type="RefSeq" id="WP_171562718.1">
    <property type="nucleotide sequence ID" value="NZ_JABFCS010000001.1"/>
</dbReference>
<proteinExistence type="predicted"/>